<dbReference type="GO" id="GO:0009097">
    <property type="term" value="P:isoleucine biosynthetic process"/>
    <property type="evidence" value="ECO:0007669"/>
    <property type="project" value="TreeGrafter"/>
</dbReference>
<accession>A0A6J4UCR0</accession>
<comment type="similarity">
    <text evidence="1">Belongs to the TPP enzyme family.</text>
</comment>
<dbReference type="GO" id="GO:0009099">
    <property type="term" value="P:L-valine biosynthetic process"/>
    <property type="evidence" value="ECO:0007669"/>
    <property type="project" value="TreeGrafter"/>
</dbReference>
<dbReference type="GO" id="GO:0003984">
    <property type="term" value="F:acetolactate synthase activity"/>
    <property type="evidence" value="ECO:0007669"/>
    <property type="project" value="TreeGrafter"/>
</dbReference>
<organism evidence="3">
    <name type="scientific">uncultured Thermomicrobiales bacterium</name>
    <dbReference type="NCBI Taxonomy" id="1645740"/>
    <lineage>
        <taxon>Bacteria</taxon>
        <taxon>Pseudomonadati</taxon>
        <taxon>Thermomicrobiota</taxon>
        <taxon>Thermomicrobia</taxon>
        <taxon>Thermomicrobiales</taxon>
        <taxon>environmental samples</taxon>
    </lineage>
</organism>
<sequence>TGDAGNFWSWFGRYRRFPARGRDGAGAFLGPTSGAMGYALPAAIGAAFAARASGLDVPVLAVAGDGGFLMTGQELETAVRHDLPVLALVFNNQSYGTIRMHQEREFPGRVSATALGPVDFAAFARALGERGARVADNRDFAPALGRALDGRGPALIEVVTDAEQISVGTTISALRAAR</sequence>
<dbReference type="GO" id="GO:0050660">
    <property type="term" value="F:flavin adenine dinucleotide binding"/>
    <property type="evidence" value="ECO:0007669"/>
    <property type="project" value="TreeGrafter"/>
</dbReference>
<name>A0A6J4UCR0_9BACT</name>
<feature type="non-terminal residue" evidence="3">
    <location>
        <position position="1"/>
    </location>
</feature>
<dbReference type="Gene3D" id="3.40.50.970">
    <property type="match status" value="1"/>
</dbReference>
<reference evidence="3" key="1">
    <citation type="submission" date="2020-02" db="EMBL/GenBank/DDBJ databases">
        <authorList>
            <person name="Meier V. D."/>
        </authorList>
    </citation>
    <scope>NUCLEOTIDE SEQUENCE</scope>
    <source>
        <strain evidence="3">AVDCRST_MAG88</strain>
    </source>
</reference>
<dbReference type="InterPro" id="IPR045229">
    <property type="entry name" value="TPP_enz"/>
</dbReference>
<dbReference type="InterPro" id="IPR011766">
    <property type="entry name" value="TPP_enzyme_TPP-bd"/>
</dbReference>
<dbReference type="AlphaFoldDB" id="A0A6J4UCR0"/>
<gene>
    <name evidence="3" type="ORF">AVDCRST_MAG88-312</name>
</gene>
<protein>
    <submittedName>
        <fullName evidence="3">Thiamine pyrophosphate-requiring enzymes</fullName>
    </submittedName>
</protein>
<dbReference type="Pfam" id="PF02775">
    <property type="entry name" value="TPP_enzyme_C"/>
    <property type="match status" value="1"/>
</dbReference>
<proteinExistence type="inferred from homology"/>
<dbReference type="CDD" id="cd00568">
    <property type="entry name" value="TPP_enzymes"/>
    <property type="match status" value="1"/>
</dbReference>
<dbReference type="EMBL" id="CADCWM010000103">
    <property type="protein sequence ID" value="CAA9544790.1"/>
    <property type="molecule type" value="Genomic_DNA"/>
</dbReference>
<feature type="domain" description="Thiamine pyrophosphate enzyme TPP-binding" evidence="2">
    <location>
        <begin position="3"/>
        <end position="158"/>
    </location>
</feature>
<dbReference type="PANTHER" id="PTHR18968:SF120">
    <property type="entry name" value="ACETOLACTATE SYNTHASE LARGE SUBUNIT"/>
    <property type="match status" value="1"/>
</dbReference>
<dbReference type="InterPro" id="IPR029061">
    <property type="entry name" value="THDP-binding"/>
</dbReference>
<evidence type="ECO:0000259" key="2">
    <source>
        <dbReference type="Pfam" id="PF02775"/>
    </source>
</evidence>
<dbReference type="GO" id="GO:0005948">
    <property type="term" value="C:acetolactate synthase complex"/>
    <property type="evidence" value="ECO:0007669"/>
    <property type="project" value="TreeGrafter"/>
</dbReference>
<dbReference type="PANTHER" id="PTHR18968">
    <property type="entry name" value="THIAMINE PYROPHOSPHATE ENZYMES"/>
    <property type="match status" value="1"/>
</dbReference>
<evidence type="ECO:0000256" key="1">
    <source>
        <dbReference type="ARBA" id="ARBA00007812"/>
    </source>
</evidence>
<evidence type="ECO:0000313" key="3">
    <source>
        <dbReference type="EMBL" id="CAA9544790.1"/>
    </source>
</evidence>
<dbReference type="SUPFAM" id="SSF52518">
    <property type="entry name" value="Thiamin diphosphate-binding fold (THDP-binding)"/>
    <property type="match status" value="1"/>
</dbReference>
<dbReference type="GO" id="GO:0030976">
    <property type="term" value="F:thiamine pyrophosphate binding"/>
    <property type="evidence" value="ECO:0007669"/>
    <property type="project" value="InterPro"/>
</dbReference>